<dbReference type="RefSeq" id="WP_315605388.1">
    <property type="nucleotide sequence ID" value="NZ_CP130318.1"/>
</dbReference>
<evidence type="ECO:0000313" key="3">
    <source>
        <dbReference type="Proteomes" id="UP001305702"/>
    </source>
</evidence>
<reference evidence="2 3" key="1">
    <citation type="submission" date="2022-02" db="EMBL/GenBank/DDBJ databases">
        <title>Paenibacillus sp. MBLB1776 Whole Genome Shotgun Sequencing.</title>
        <authorList>
            <person name="Hwang C.Y."/>
            <person name="Cho E.-S."/>
            <person name="Seo M.-J."/>
        </authorList>
    </citation>
    <scope>NUCLEOTIDE SEQUENCE [LARGE SCALE GENOMIC DNA]</scope>
    <source>
        <strain evidence="2 3">MBLB1776</strain>
    </source>
</reference>
<sequence length="150" mass="16978">MHSPVGRPEAANESGGDLRWAADQTSPEFARIRQEWRIAEARVRERLEPMIRNPSRLSPGRYQRLGGSRGAGQEDAGGISRSRGMPFFVRREEKSGRPNAGRGKVPSSMTGLTDSSAFASTRLRKTAFFFYRSKGEFRHKWRSRKGRPKI</sequence>
<dbReference type="KEGG" id="paun:MJA45_00595"/>
<accession>A0AA96LGL8</accession>
<protein>
    <submittedName>
        <fullName evidence="2">Uncharacterized protein</fullName>
    </submittedName>
</protein>
<keyword evidence="3" id="KW-1185">Reference proteome</keyword>
<feature type="region of interest" description="Disordered" evidence="1">
    <location>
        <begin position="43"/>
        <end position="116"/>
    </location>
</feature>
<evidence type="ECO:0000313" key="2">
    <source>
        <dbReference type="EMBL" id="WNQ11611.1"/>
    </source>
</evidence>
<organism evidence="2 3">
    <name type="scientific">Paenibacillus aurantius</name>
    <dbReference type="NCBI Taxonomy" id="2918900"/>
    <lineage>
        <taxon>Bacteria</taxon>
        <taxon>Bacillati</taxon>
        <taxon>Bacillota</taxon>
        <taxon>Bacilli</taxon>
        <taxon>Bacillales</taxon>
        <taxon>Paenibacillaceae</taxon>
        <taxon>Paenibacillus</taxon>
    </lineage>
</organism>
<dbReference type="AlphaFoldDB" id="A0AA96LGL8"/>
<name>A0AA96LGL8_9BACL</name>
<feature type="region of interest" description="Disordered" evidence="1">
    <location>
        <begin position="1"/>
        <end position="26"/>
    </location>
</feature>
<gene>
    <name evidence="2" type="ORF">MJA45_00595</name>
</gene>
<dbReference type="EMBL" id="CP130318">
    <property type="protein sequence ID" value="WNQ11611.1"/>
    <property type="molecule type" value="Genomic_DNA"/>
</dbReference>
<evidence type="ECO:0000256" key="1">
    <source>
        <dbReference type="SAM" id="MobiDB-lite"/>
    </source>
</evidence>
<proteinExistence type="predicted"/>
<feature type="compositionally biased region" description="Polar residues" evidence="1">
    <location>
        <begin position="107"/>
        <end position="116"/>
    </location>
</feature>
<dbReference type="Proteomes" id="UP001305702">
    <property type="component" value="Chromosome"/>
</dbReference>